<dbReference type="Proteomes" id="UP000094527">
    <property type="component" value="Unassembled WGS sequence"/>
</dbReference>
<feature type="signal peptide" evidence="1">
    <location>
        <begin position="1"/>
        <end position="26"/>
    </location>
</feature>
<dbReference type="SUPFAM" id="SSF100895">
    <property type="entry name" value="Kazal-type serine protease inhibitors"/>
    <property type="match status" value="2"/>
</dbReference>
<dbReference type="EMBL" id="LJIJ01000902">
    <property type="protein sequence ID" value="ODM93855.1"/>
    <property type="molecule type" value="Genomic_DNA"/>
</dbReference>
<name>A0A1D2MLW1_ORCCI</name>
<reference evidence="3 4" key="1">
    <citation type="journal article" date="2016" name="Genome Biol. Evol.">
        <title>Gene Family Evolution Reflects Adaptation to Soil Environmental Stressors in the Genome of the Collembolan Orchesella cincta.</title>
        <authorList>
            <person name="Faddeeva-Vakhrusheva A."/>
            <person name="Derks M.F."/>
            <person name="Anvar S.Y."/>
            <person name="Agamennone V."/>
            <person name="Suring W."/>
            <person name="Smit S."/>
            <person name="van Straalen N.M."/>
            <person name="Roelofs D."/>
        </authorList>
    </citation>
    <scope>NUCLEOTIDE SEQUENCE [LARGE SCALE GENOMIC DNA]</scope>
    <source>
        <tissue evidence="3">Mixed pool</tissue>
    </source>
</reference>
<dbReference type="PANTHER" id="PTHR21131">
    <property type="entry name" value="SERINE-TYPE ENDOPEPTIDASE INHIBITOR"/>
    <property type="match status" value="1"/>
</dbReference>
<dbReference type="PROSITE" id="PS51465">
    <property type="entry name" value="KAZAL_2"/>
    <property type="match status" value="1"/>
</dbReference>
<keyword evidence="4" id="KW-1185">Reference proteome</keyword>
<dbReference type="PANTHER" id="PTHR21131:SF0">
    <property type="entry name" value="GEO10195P1-RELATED"/>
    <property type="match status" value="1"/>
</dbReference>
<evidence type="ECO:0000313" key="3">
    <source>
        <dbReference type="EMBL" id="ODM93855.1"/>
    </source>
</evidence>
<dbReference type="SMART" id="SM00280">
    <property type="entry name" value="KAZAL"/>
    <property type="match status" value="2"/>
</dbReference>
<comment type="caution">
    <text evidence="3">The sequence shown here is derived from an EMBL/GenBank/DDBJ whole genome shotgun (WGS) entry which is preliminary data.</text>
</comment>
<dbReference type="Pfam" id="PF00050">
    <property type="entry name" value="Kazal_1"/>
    <property type="match status" value="1"/>
</dbReference>
<dbReference type="Gene3D" id="3.30.60.30">
    <property type="match status" value="2"/>
</dbReference>
<dbReference type="OrthoDB" id="126772at2759"/>
<feature type="domain" description="Kazal-like" evidence="2">
    <location>
        <begin position="129"/>
        <end position="179"/>
    </location>
</feature>
<dbReference type="PROSITE" id="PS00282">
    <property type="entry name" value="KAZAL_1"/>
    <property type="match status" value="1"/>
</dbReference>
<sequence length="185" mass="21304">MAKLNLIAVIAITATLVFLQITSVVGEVEEDSICDCEDKEALYYKSVRQLMDANEAEDVNRFLKDFKKRSVCGSDGKFYESRCELVCKGKQEPESDLKQKKLMFCRRIRRNLNQQRRKGLQQSRKLERLENPVVCICPRHYMPVCASNGITYGNKCTFECERANVEPDISIVKEGKCKEDDQTFL</sequence>
<evidence type="ECO:0000259" key="2">
    <source>
        <dbReference type="PROSITE" id="PS51465"/>
    </source>
</evidence>
<feature type="chain" id="PRO_5008904232" evidence="1">
    <location>
        <begin position="27"/>
        <end position="185"/>
    </location>
</feature>
<evidence type="ECO:0000313" key="4">
    <source>
        <dbReference type="Proteomes" id="UP000094527"/>
    </source>
</evidence>
<keyword evidence="1" id="KW-0732">Signal</keyword>
<dbReference type="AlphaFoldDB" id="A0A1D2MLW1"/>
<accession>A0A1D2MLW1</accession>
<dbReference type="InterPro" id="IPR002350">
    <property type="entry name" value="Kazal_dom"/>
</dbReference>
<dbReference type="CDD" id="cd00104">
    <property type="entry name" value="KAZAL_FS"/>
    <property type="match status" value="2"/>
</dbReference>
<protein>
    <submittedName>
        <fullName evidence="3">Serine protease inhibitor dipetalogastin</fullName>
    </submittedName>
</protein>
<dbReference type="InterPro" id="IPR053265">
    <property type="entry name" value="Serpin"/>
</dbReference>
<dbReference type="InterPro" id="IPR036058">
    <property type="entry name" value="Kazal_dom_sf"/>
</dbReference>
<organism evidence="3 4">
    <name type="scientific">Orchesella cincta</name>
    <name type="common">Springtail</name>
    <name type="synonym">Podura cincta</name>
    <dbReference type="NCBI Taxonomy" id="48709"/>
    <lineage>
        <taxon>Eukaryota</taxon>
        <taxon>Metazoa</taxon>
        <taxon>Ecdysozoa</taxon>
        <taxon>Arthropoda</taxon>
        <taxon>Hexapoda</taxon>
        <taxon>Collembola</taxon>
        <taxon>Entomobryomorpha</taxon>
        <taxon>Entomobryoidea</taxon>
        <taxon>Orchesellidae</taxon>
        <taxon>Orchesellinae</taxon>
        <taxon>Orchesella</taxon>
    </lineage>
</organism>
<proteinExistence type="predicted"/>
<evidence type="ECO:0000256" key="1">
    <source>
        <dbReference type="SAM" id="SignalP"/>
    </source>
</evidence>
<gene>
    <name evidence="3" type="ORF">Ocin01_12822</name>
</gene>
<dbReference type="Pfam" id="PF07648">
    <property type="entry name" value="Kazal_2"/>
    <property type="match status" value="1"/>
</dbReference>